<dbReference type="eggNOG" id="KOG3077">
    <property type="taxonomic scope" value="Eukaryota"/>
</dbReference>
<feature type="compositionally biased region" description="Basic residues" evidence="2">
    <location>
        <begin position="104"/>
        <end position="114"/>
    </location>
</feature>
<dbReference type="EMBL" id="FN430366">
    <property type="protein sequence ID" value="CAZ86106.1"/>
    <property type="molecule type" value="Genomic_DNA"/>
</dbReference>
<feature type="domain" description="DCUN1" evidence="3">
    <location>
        <begin position="119"/>
        <end position="335"/>
    </location>
</feature>
<evidence type="ECO:0000256" key="2">
    <source>
        <dbReference type="SAM" id="MobiDB-lite"/>
    </source>
</evidence>
<dbReference type="PANTHER" id="PTHR12281">
    <property type="entry name" value="RP42 RELATED"/>
    <property type="match status" value="1"/>
</dbReference>
<reference evidence="4 5" key="1">
    <citation type="journal article" date="2010" name="Nature">
        <title>Perigord black truffle genome uncovers evolutionary origins and mechanisms of symbiosis.</title>
        <authorList>
            <person name="Martin F."/>
            <person name="Kohler A."/>
            <person name="Murat C."/>
            <person name="Balestrini R."/>
            <person name="Coutinho P.M."/>
            <person name="Jaillon O."/>
            <person name="Montanini B."/>
            <person name="Morin E."/>
            <person name="Noel B."/>
            <person name="Percudani R."/>
            <person name="Porcel B."/>
            <person name="Rubini A."/>
            <person name="Amicucci A."/>
            <person name="Amselem J."/>
            <person name="Anthouard V."/>
            <person name="Arcioni S."/>
            <person name="Artiguenave F."/>
            <person name="Aury J.M."/>
            <person name="Ballario P."/>
            <person name="Bolchi A."/>
            <person name="Brenna A."/>
            <person name="Brun A."/>
            <person name="Buee M."/>
            <person name="Cantarel B."/>
            <person name="Chevalier G."/>
            <person name="Couloux A."/>
            <person name="Da Silva C."/>
            <person name="Denoeud F."/>
            <person name="Duplessis S."/>
            <person name="Ghignone S."/>
            <person name="Hilselberger B."/>
            <person name="Iotti M."/>
            <person name="Marcais B."/>
            <person name="Mello A."/>
            <person name="Miranda M."/>
            <person name="Pacioni G."/>
            <person name="Quesneville H."/>
            <person name="Riccioni C."/>
            <person name="Ruotolo R."/>
            <person name="Splivallo R."/>
            <person name="Stocchi V."/>
            <person name="Tisserant E."/>
            <person name="Viscomi A.R."/>
            <person name="Zambonelli A."/>
            <person name="Zampieri E."/>
            <person name="Henrissat B."/>
            <person name="Lebrun M.H."/>
            <person name="Paolocci F."/>
            <person name="Bonfante P."/>
            <person name="Ottonello S."/>
            <person name="Wincker P."/>
        </authorList>
    </citation>
    <scope>NUCLEOTIDE SEQUENCE [LARGE SCALE GENOMIC DNA]</scope>
    <source>
        <strain evidence="4 5">Mel28</strain>
    </source>
</reference>
<dbReference type="PANTHER" id="PTHR12281:SF31">
    <property type="entry name" value="DCN1-LIKE PROTEIN 3"/>
    <property type="match status" value="1"/>
</dbReference>
<dbReference type="Pfam" id="PF03556">
    <property type="entry name" value="Cullin_binding"/>
    <property type="match status" value="1"/>
</dbReference>
<protein>
    <recommendedName>
        <fullName evidence="1">Defective in cullin neddylation protein</fullName>
    </recommendedName>
</protein>
<evidence type="ECO:0000256" key="1">
    <source>
        <dbReference type="RuleBase" id="RU410713"/>
    </source>
</evidence>
<dbReference type="InParanoid" id="D5GNL3"/>
<dbReference type="Gene3D" id="1.10.238.200">
    <property type="entry name" value="Cullin, PONY binding domain"/>
    <property type="match status" value="1"/>
</dbReference>
<dbReference type="OMA" id="IDIGTIC"/>
<dbReference type="PROSITE" id="PS51229">
    <property type="entry name" value="DCUN1"/>
    <property type="match status" value="1"/>
</dbReference>
<dbReference type="GO" id="GO:0000151">
    <property type="term" value="C:ubiquitin ligase complex"/>
    <property type="evidence" value="ECO:0007669"/>
    <property type="project" value="TreeGrafter"/>
</dbReference>
<sequence length="348" mass="38940">MPPKKRPAAQPDSRVTRSSTKKTTQRPTGAQSNTLAPPPQPSSASMSASTGRNATGSRKRKQAVIDLISSGDSEAESEPDSATMGNSHSRHRKRRQHESPATKPTKKSAKKARTARALSPDTVLTHWFDELKGDTDEIMITDSVSWMESLGVSPEGIAFWVIAYWCGAKGRGAIELKEFMDGMKALGIDTNDSLRRELPALLRDVAPGSDQFQKFYWFCYEFFKAADAKYLPLDMACAMFTVLLDERSYTTKWTPPAESGNTLKARKSIICEKFPHKHAFIEFLGSTPPPTKVITKDQYRQFIPFNEQVDTDFNGYTIETSVWPSLFDQFVTWSKEKQSKGEDSMDQS</sequence>
<dbReference type="RefSeq" id="XP_002841915.1">
    <property type="nucleotide sequence ID" value="XM_002841869.1"/>
</dbReference>
<accession>D5GNL3</accession>
<dbReference type="GO" id="GO:0045116">
    <property type="term" value="P:protein neddylation"/>
    <property type="evidence" value="ECO:0007669"/>
    <property type="project" value="TreeGrafter"/>
</dbReference>
<dbReference type="InterPro" id="IPR005176">
    <property type="entry name" value="PONY_dom"/>
</dbReference>
<feature type="region of interest" description="Disordered" evidence="2">
    <location>
        <begin position="1"/>
        <end position="117"/>
    </location>
</feature>
<dbReference type="GO" id="GO:0032182">
    <property type="term" value="F:ubiquitin-like protein binding"/>
    <property type="evidence" value="ECO:0007669"/>
    <property type="project" value="TreeGrafter"/>
</dbReference>
<dbReference type="GeneID" id="9186182"/>
<gene>
    <name evidence="4" type="ORF">GSTUM_00011351001</name>
</gene>
<dbReference type="InterPro" id="IPR014764">
    <property type="entry name" value="DCN-prot"/>
</dbReference>
<evidence type="ECO:0000313" key="4">
    <source>
        <dbReference type="EMBL" id="CAZ86106.1"/>
    </source>
</evidence>
<dbReference type="InterPro" id="IPR042460">
    <property type="entry name" value="DCN1-like_PONY"/>
</dbReference>
<dbReference type="GO" id="GO:0031624">
    <property type="term" value="F:ubiquitin conjugating enzyme binding"/>
    <property type="evidence" value="ECO:0007669"/>
    <property type="project" value="TreeGrafter"/>
</dbReference>
<organism evidence="4 5">
    <name type="scientific">Tuber melanosporum (strain Mel28)</name>
    <name type="common">Perigord black truffle</name>
    <dbReference type="NCBI Taxonomy" id="656061"/>
    <lineage>
        <taxon>Eukaryota</taxon>
        <taxon>Fungi</taxon>
        <taxon>Dikarya</taxon>
        <taxon>Ascomycota</taxon>
        <taxon>Pezizomycotina</taxon>
        <taxon>Pezizomycetes</taxon>
        <taxon>Pezizales</taxon>
        <taxon>Tuberaceae</taxon>
        <taxon>Tuber</taxon>
    </lineage>
</organism>
<keyword evidence="5" id="KW-1185">Reference proteome</keyword>
<dbReference type="AlphaFoldDB" id="D5GNL3"/>
<dbReference type="STRING" id="656061.D5GNL3"/>
<evidence type="ECO:0000259" key="3">
    <source>
        <dbReference type="PROSITE" id="PS51229"/>
    </source>
</evidence>
<dbReference type="Proteomes" id="UP000006911">
    <property type="component" value="Unassembled WGS sequence"/>
</dbReference>
<dbReference type="Gene3D" id="1.10.238.10">
    <property type="entry name" value="EF-hand"/>
    <property type="match status" value="1"/>
</dbReference>
<dbReference type="KEGG" id="tml:GSTUM_00011351001"/>
<dbReference type="HOGENOM" id="CLU_797382_0_0_1"/>
<proteinExistence type="predicted"/>
<comment type="function">
    <text evidence="1">Neddylation of cullins play an essential role in the regulation of SCF-type complexes activity.</text>
</comment>
<evidence type="ECO:0000313" key="5">
    <source>
        <dbReference type="Proteomes" id="UP000006911"/>
    </source>
</evidence>
<name>D5GNL3_TUBMM</name>
<dbReference type="GO" id="GO:0097602">
    <property type="term" value="F:cullin family protein binding"/>
    <property type="evidence" value="ECO:0007669"/>
    <property type="project" value="TreeGrafter"/>
</dbReference>